<evidence type="ECO:0000256" key="11">
    <source>
        <dbReference type="ARBA" id="ARBA00023288"/>
    </source>
</evidence>
<dbReference type="OrthoDB" id="9780552at2"/>
<evidence type="ECO:0000256" key="2">
    <source>
        <dbReference type="ARBA" id="ARBA00022448"/>
    </source>
</evidence>
<keyword evidence="5 12" id="KW-0732">Signal</keyword>
<evidence type="ECO:0000256" key="5">
    <source>
        <dbReference type="ARBA" id="ARBA00022729"/>
    </source>
</evidence>
<dbReference type="GO" id="GO:0051205">
    <property type="term" value="P:protein insertion into membrane"/>
    <property type="evidence" value="ECO:0007669"/>
    <property type="project" value="TreeGrafter"/>
</dbReference>
<feature type="transmembrane region" description="Helical" evidence="12">
    <location>
        <begin position="131"/>
        <end position="152"/>
    </location>
</feature>
<feature type="domain" description="Membrane insertase YidC/Oxa/ALB C-terminal" evidence="14">
    <location>
        <begin position="62"/>
        <end position="243"/>
    </location>
</feature>
<comment type="function">
    <text evidence="12">Required for the insertion and/or proper folding and/or complex formation of integral membrane proteins into the membrane. Involved in integration of membrane proteins that insert both dependently and independently of the Sec translocase complex, as well as at least some lipoproteins.</text>
</comment>
<dbReference type="InterPro" id="IPR023060">
    <property type="entry name" value="YidC/YidC1/YidC2_Firmicutes"/>
</dbReference>
<evidence type="ECO:0000256" key="9">
    <source>
        <dbReference type="ARBA" id="ARBA00023139"/>
    </source>
</evidence>
<feature type="chain" id="PRO_5038642002" description="Membrane protein insertase YidC" evidence="13">
    <location>
        <begin position="20"/>
        <end position="278"/>
    </location>
</feature>
<dbReference type="InterPro" id="IPR028055">
    <property type="entry name" value="YidC/Oxa/ALB_C"/>
</dbReference>
<evidence type="ECO:0000256" key="13">
    <source>
        <dbReference type="SAM" id="SignalP"/>
    </source>
</evidence>
<feature type="transmembrane region" description="Helical" evidence="12">
    <location>
        <begin position="172"/>
        <end position="194"/>
    </location>
</feature>
<dbReference type="GO" id="GO:0032977">
    <property type="term" value="F:membrane insertase activity"/>
    <property type="evidence" value="ECO:0007669"/>
    <property type="project" value="InterPro"/>
</dbReference>
<keyword evidence="4 12" id="KW-0812">Transmembrane</keyword>
<dbReference type="GO" id="GO:0015031">
    <property type="term" value="P:protein transport"/>
    <property type="evidence" value="ECO:0007669"/>
    <property type="project" value="UniProtKB-KW"/>
</dbReference>
<dbReference type="PANTHER" id="PTHR12428:SF65">
    <property type="entry name" value="CYTOCHROME C OXIDASE ASSEMBLY PROTEIN COX18, MITOCHONDRIAL"/>
    <property type="match status" value="1"/>
</dbReference>
<comment type="subcellular location">
    <subcellularLocation>
        <location evidence="1 12">Cell membrane</location>
        <topology evidence="1 12">Multi-pass membrane protein</topology>
    </subcellularLocation>
</comment>
<dbReference type="CDD" id="cd20070">
    <property type="entry name" value="5TM_YidC_Alb3"/>
    <property type="match status" value="1"/>
</dbReference>
<evidence type="ECO:0000256" key="7">
    <source>
        <dbReference type="ARBA" id="ARBA00022989"/>
    </source>
</evidence>
<evidence type="ECO:0000256" key="8">
    <source>
        <dbReference type="ARBA" id="ARBA00023136"/>
    </source>
</evidence>
<evidence type="ECO:0000256" key="12">
    <source>
        <dbReference type="HAMAP-Rule" id="MF_01811"/>
    </source>
</evidence>
<evidence type="ECO:0000256" key="6">
    <source>
        <dbReference type="ARBA" id="ARBA00022927"/>
    </source>
</evidence>
<feature type="transmembrane region" description="Helical" evidence="12">
    <location>
        <begin position="56"/>
        <end position="82"/>
    </location>
</feature>
<dbReference type="PANTHER" id="PTHR12428">
    <property type="entry name" value="OXA1"/>
    <property type="match status" value="1"/>
</dbReference>
<keyword evidence="11 12" id="KW-0449">Lipoprotein</keyword>
<gene>
    <name evidence="12" type="primary">yidC</name>
    <name evidence="15" type="ORF">FD01_GL000247</name>
</gene>
<keyword evidence="10 12" id="KW-0143">Chaperone</keyword>
<accession>A0A0R1R201</accession>
<dbReference type="AlphaFoldDB" id="A0A0R1R201"/>
<feature type="transmembrane region" description="Helical" evidence="12">
    <location>
        <begin position="224"/>
        <end position="242"/>
    </location>
</feature>
<evidence type="ECO:0000313" key="15">
    <source>
        <dbReference type="EMBL" id="KRL47387.1"/>
    </source>
</evidence>
<dbReference type="HAMAP" id="MF_01811">
    <property type="entry name" value="YidC_type2"/>
    <property type="match status" value="1"/>
</dbReference>
<dbReference type="RefSeq" id="WP_152164590.1">
    <property type="nucleotide sequence ID" value="NZ_AZEU01000098.1"/>
</dbReference>
<dbReference type="GO" id="GO:0005886">
    <property type="term" value="C:plasma membrane"/>
    <property type="evidence" value="ECO:0007669"/>
    <property type="project" value="UniProtKB-SubCell"/>
</dbReference>
<dbReference type="InterPro" id="IPR047196">
    <property type="entry name" value="YidC_ALB_C"/>
</dbReference>
<keyword evidence="2 12" id="KW-0813">Transport</keyword>
<evidence type="ECO:0000256" key="3">
    <source>
        <dbReference type="ARBA" id="ARBA00022475"/>
    </source>
</evidence>
<dbReference type="NCBIfam" id="TIGR03592">
    <property type="entry name" value="yidC_oxa1_cterm"/>
    <property type="match status" value="1"/>
</dbReference>
<dbReference type="Pfam" id="PF02096">
    <property type="entry name" value="60KD_IMP"/>
    <property type="match status" value="1"/>
</dbReference>
<reference evidence="15 16" key="1">
    <citation type="journal article" date="2015" name="Genome Announc.">
        <title>Expanding the biotechnology potential of lactobacilli through comparative genomics of 213 strains and associated genera.</title>
        <authorList>
            <person name="Sun Z."/>
            <person name="Harris H.M."/>
            <person name="McCann A."/>
            <person name="Guo C."/>
            <person name="Argimon S."/>
            <person name="Zhang W."/>
            <person name="Yang X."/>
            <person name="Jeffery I.B."/>
            <person name="Cooney J.C."/>
            <person name="Kagawa T.F."/>
            <person name="Liu W."/>
            <person name="Song Y."/>
            <person name="Salvetti E."/>
            <person name="Wrobel A."/>
            <person name="Rasinkangas P."/>
            <person name="Parkhill J."/>
            <person name="Rea M.C."/>
            <person name="O'Sullivan O."/>
            <person name="Ritari J."/>
            <person name="Douillard F.P."/>
            <person name="Paul Ross R."/>
            <person name="Yang R."/>
            <person name="Briner A.E."/>
            <person name="Felis G.E."/>
            <person name="de Vos W.M."/>
            <person name="Barrangou R."/>
            <person name="Klaenhammer T.R."/>
            <person name="Caufield P.W."/>
            <person name="Cui Y."/>
            <person name="Zhang H."/>
            <person name="O'Toole P.W."/>
        </authorList>
    </citation>
    <scope>NUCLEOTIDE SEQUENCE [LARGE SCALE GENOMIC DNA]</scope>
    <source>
        <strain evidence="15 16">DSM 13343</strain>
    </source>
</reference>
<keyword evidence="16" id="KW-1185">Reference proteome</keyword>
<dbReference type="PRINTS" id="PR00701">
    <property type="entry name" value="60KDINNERMP"/>
</dbReference>
<dbReference type="InterPro" id="IPR001708">
    <property type="entry name" value="YidC/ALB3/OXA1/COX18"/>
</dbReference>
<keyword evidence="6 12" id="KW-0653">Protein transport</keyword>
<dbReference type="EMBL" id="AZEU01000098">
    <property type="protein sequence ID" value="KRL47387.1"/>
    <property type="molecule type" value="Genomic_DNA"/>
</dbReference>
<evidence type="ECO:0000256" key="4">
    <source>
        <dbReference type="ARBA" id="ARBA00022692"/>
    </source>
</evidence>
<feature type="signal peptide" evidence="13">
    <location>
        <begin position="1"/>
        <end position="19"/>
    </location>
</feature>
<sequence length="278" mass="31395">MSKKTVKRLGAVFALFAMAVVLTACGTSTVTANSTGFWDRYVIYNAGQFILWLAKFFGGNAGVGIIIFTLLIRIIIFPLSYISLKSMGKQQEIAPQLKQLQQKYKSKDTETQRKLQQETQKLYAEEGINPIMGCLPLAIQMPFLFALYQAIYRTDALKTGHFLWVNLAQPDPYFIMPILAAIFTLLTSLVSTLAQPQRTTMSWAMVAISPLMILFMAFQFPSALAIYWVVTNAFSLAQTFLIQNPFKLRRQREAKAQAAKDKEKAKRKAIKNALRKRS</sequence>
<evidence type="ECO:0000256" key="1">
    <source>
        <dbReference type="ARBA" id="ARBA00004651"/>
    </source>
</evidence>
<dbReference type="PATRIC" id="fig|1423769.4.peg.268"/>
<keyword evidence="3 12" id="KW-1003">Cell membrane</keyword>
<evidence type="ECO:0000256" key="10">
    <source>
        <dbReference type="ARBA" id="ARBA00023186"/>
    </source>
</evidence>
<dbReference type="Proteomes" id="UP000051790">
    <property type="component" value="Unassembled WGS sequence"/>
</dbReference>
<dbReference type="PROSITE" id="PS51257">
    <property type="entry name" value="PROKAR_LIPOPROTEIN"/>
    <property type="match status" value="1"/>
</dbReference>
<evidence type="ECO:0000313" key="16">
    <source>
        <dbReference type="Proteomes" id="UP000051790"/>
    </source>
</evidence>
<name>A0A0R1R201_9LACO</name>
<protein>
    <recommendedName>
        <fullName evidence="12">Membrane protein insertase YidC</fullName>
    </recommendedName>
    <alternativeName>
        <fullName evidence="12">Foldase YidC</fullName>
    </alternativeName>
    <alternativeName>
        <fullName evidence="12">Membrane integrase YidC</fullName>
    </alternativeName>
    <alternativeName>
        <fullName evidence="12">Membrane protein YidC</fullName>
    </alternativeName>
</protein>
<keyword evidence="9" id="KW-0564">Palmitate</keyword>
<comment type="caution">
    <text evidence="15">The sequence shown here is derived from an EMBL/GenBank/DDBJ whole genome shotgun (WGS) entry which is preliminary data.</text>
</comment>
<evidence type="ECO:0000259" key="14">
    <source>
        <dbReference type="Pfam" id="PF02096"/>
    </source>
</evidence>
<organism evidence="15 16">
    <name type="scientific">Lacticaseibacillus manihotivorans DSM 13343 = JCM 12514</name>
    <dbReference type="NCBI Taxonomy" id="1423769"/>
    <lineage>
        <taxon>Bacteria</taxon>
        <taxon>Bacillati</taxon>
        <taxon>Bacillota</taxon>
        <taxon>Bacilli</taxon>
        <taxon>Lactobacillales</taxon>
        <taxon>Lactobacillaceae</taxon>
        <taxon>Lacticaseibacillus</taxon>
    </lineage>
</organism>
<comment type="similarity">
    <text evidence="12">Belongs to the OXA1/ALB3/YidC family. Type 2 subfamily.</text>
</comment>
<keyword evidence="8 12" id="KW-0472">Membrane</keyword>
<feature type="transmembrane region" description="Helical" evidence="12">
    <location>
        <begin position="201"/>
        <end position="218"/>
    </location>
</feature>
<keyword evidence="7 12" id="KW-1133">Transmembrane helix</keyword>
<proteinExistence type="inferred from homology"/>